<dbReference type="PROSITE" id="PS01174">
    <property type="entry name" value="LIPASE_GDXG_SER"/>
    <property type="match status" value="1"/>
</dbReference>
<evidence type="ECO:0000256" key="1">
    <source>
        <dbReference type="ARBA" id="ARBA00010515"/>
    </source>
</evidence>
<comment type="similarity">
    <text evidence="1">Belongs to the 'GDXG' lipolytic enzyme family.</text>
</comment>
<proteinExistence type="inferred from homology"/>
<dbReference type="InterPro" id="IPR033140">
    <property type="entry name" value="Lipase_GDXG_put_SER_AS"/>
</dbReference>
<comment type="caution">
    <text evidence="5">The sequence shown here is derived from an EMBL/GenBank/DDBJ whole genome shotgun (WGS) entry which is preliminary data.</text>
</comment>
<dbReference type="AlphaFoldDB" id="A0A918X4P7"/>
<accession>A0A918X4P7</accession>
<evidence type="ECO:0000256" key="2">
    <source>
        <dbReference type="ARBA" id="ARBA00022801"/>
    </source>
</evidence>
<dbReference type="FunFam" id="3.40.50.1820:FF:000089">
    <property type="entry name" value="Alpha/beta hydrolase"/>
    <property type="match status" value="1"/>
</dbReference>
<evidence type="ECO:0000256" key="3">
    <source>
        <dbReference type="PROSITE-ProRule" id="PRU10038"/>
    </source>
</evidence>
<protein>
    <submittedName>
        <fullName evidence="5">Lipase/esterase</fullName>
    </submittedName>
</protein>
<dbReference type="SUPFAM" id="SSF53474">
    <property type="entry name" value="alpha/beta-Hydrolases"/>
    <property type="match status" value="1"/>
</dbReference>
<evidence type="ECO:0000259" key="4">
    <source>
        <dbReference type="Pfam" id="PF07859"/>
    </source>
</evidence>
<keyword evidence="2" id="KW-0378">Hydrolase</keyword>
<name>A0A918X4P7_9ACTN</name>
<dbReference type="InterPro" id="IPR050300">
    <property type="entry name" value="GDXG_lipolytic_enzyme"/>
</dbReference>
<reference evidence="5" key="1">
    <citation type="journal article" date="2014" name="Int. J. Syst. Evol. Microbiol.">
        <title>Complete genome sequence of Corynebacterium casei LMG S-19264T (=DSM 44701T), isolated from a smear-ripened cheese.</title>
        <authorList>
            <consortium name="US DOE Joint Genome Institute (JGI-PGF)"/>
            <person name="Walter F."/>
            <person name="Albersmeier A."/>
            <person name="Kalinowski J."/>
            <person name="Ruckert C."/>
        </authorList>
    </citation>
    <scope>NUCLEOTIDE SEQUENCE</scope>
    <source>
        <strain evidence="5">JCM 4637</strain>
    </source>
</reference>
<dbReference type="PANTHER" id="PTHR48081:SF8">
    <property type="entry name" value="ALPHA_BETA HYDROLASE FOLD-3 DOMAIN-CONTAINING PROTEIN-RELATED"/>
    <property type="match status" value="1"/>
</dbReference>
<dbReference type="Proteomes" id="UP000638353">
    <property type="component" value="Unassembled WGS sequence"/>
</dbReference>
<dbReference type="Pfam" id="PF07859">
    <property type="entry name" value="Abhydrolase_3"/>
    <property type="match status" value="1"/>
</dbReference>
<reference evidence="5" key="2">
    <citation type="submission" date="2020-09" db="EMBL/GenBank/DDBJ databases">
        <authorList>
            <person name="Sun Q."/>
            <person name="Ohkuma M."/>
        </authorList>
    </citation>
    <scope>NUCLEOTIDE SEQUENCE</scope>
    <source>
        <strain evidence="5">JCM 4637</strain>
    </source>
</reference>
<dbReference type="GO" id="GO:0016787">
    <property type="term" value="F:hydrolase activity"/>
    <property type="evidence" value="ECO:0007669"/>
    <property type="project" value="UniProtKB-KW"/>
</dbReference>
<feature type="domain" description="Alpha/beta hydrolase fold-3" evidence="4">
    <location>
        <begin position="86"/>
        <end position="294"/>
    </location>
</feature>
<dbReference type="InterPro" id="IPR013094">
    <property type="entry name" value="AB_hydrolase_3"/>
</dbReference>
<dbReference type="RefSeq" id="WP_229898368.1">
    <property type="nucleotide sequence ID" value="NZ_BMVC01000015.1"/>
</dbReference>
<sequence>MTHAGHDRLDPVARPLVDRMSACFPDLGRTVTSAVQARRVLAAQPPGPGGPPVGSVEDRTIPGPAGAPDIPVRVYLPDRPAPYPTVVYFHGGGFALCGLDSHDATVRQLCAGSGAAFVSVDYRLAPEAPFPAAVDDAYTALVWVAEHIKEVGGDPGALVVAGDSAGGCLAAVCAQSARACGGPALALQVLLYPVLDAAQDTVSYRRNAGGYFHTAAHMRWYWEQYLGREARALARDPRVSPLRAADLRGLPPAYVLTAGCDPLCDEGEAYVVALRAAGVTVERAHFPAMFHGFLGFTGLLADSRAAMAGVTGAIAATGACDRKNSGDLGGRAG</sequence>
<gene>
    <name evidence="5" type="ORF">GCM10010334_64970</name>
</gene>
<dbReference type="PANTHER" id="PTHR48081">
    <property type="entry name" value="AB HYDROLASE SUPERFAMILY PROTEIN C4A8.06C"/>
    <property type="match status" value="1"/>
</dbReference>
<evidence type="ECO:0000313" key="6">
    <source>
        <dbReference type="Proteomes" id="UP000638353"/>
    </source>
</evidence>
<feature type="active site" evidence="3">
    <location>
        <position position="164"/>
    </location>
</feature>
<dbReference type="InterPro" id="IPR029058">
    <property type="entry name" value="AB_hydrolase_fold"/>
</dbReference>
<dbReference type="Gene3D" id="3.40.50.1820">
    <property type="entry name" value="alpha/beta hydrolase"/>
    <property type="match status" value="1"/>
</dbReference>
<evidence type="ECO:0000313" key="5">
    <source>
        <dbReference type="EMBL" id="GHD10025.1"/>
    </source>
</evidence>
<dbReference type="EMBL" id="BMVC01000015">
    <property type="protein sequence ID" value="GHD10025.1"/>
    <property type="molecule type" value="Genomic_DNA"/>
</dbReference>
<organism evidence="5 6">
    <name type="scientific">Streptomyces finlayi</name>
    <dbReference type="NCBI Taxonomy" id="67296"/>
    <lineage>
        <taxon>Bacteria</taxon>
        <taxon>Bacillati</taxon>
        <taxon>Actinomycetota</taxon>
        <taxon>Actinomycetes</taxon>
        <taxon>Kitasatosporales</taxon>
        <taxon>Streptomycetaceae</taxon>
        <taxon>Streptomyces</taxon>
    </lineage>
</organism>